<evidence type="ECO:0008006" key="3">
    <source>
        <dbReference type="Google" id="ProtNLM"/>
    </source>
</evidence>
<protein>
    <recommendedName>
        <fullName evidence="3">3-oxoacyl-[acyl-carrier-protein] synthase-3</fullName>
    </recommendedName>
</protein>
<reference evidence="1 2" key="1">
    <citation type="journal article" date="2019" name="Int. J. Syst. Evol. Microbiol.">
        <title>The Global Catalogue of Microorganisms (GCM) 10K type strain sequencing project: providing services to taxonomists for standard genome sequencing and annotation.</title>
        <authorList>
            <consortium name="The Broad Institute Genomics Platform"/>
            <consortium name="The Broad Institute Genome Sequencing Center for Infectious Disease"/>
            <person name="Wu L."/>
            <person name="Ma J."/>
        </authorList>
    </citation>
    <scope>NUCLEOTIDE SEQUENCE [LARGE SCALE GENOMIC DNA]</scope>
    <source>
        <strain evidence="1 2">JCM 14559</strain>
    </source>
</reference>
<dbReference type="RefSeq" id="WP_344554494.1">
    <property type="nucleotide sequence ID" value="NZ_BAAANS010000032.1"/>
</dbReference>
<dbReference type="InterPro" id="IPR016039">
    <property type="entry name" value="Thiolase-like"/>
</dbReference>
<comment type="caution">
    <text evidence="1">The sequence shown here is derived from an EMBL/GenBank/DDBJ whole genome shotgun (WGS) entry which is preliminary data.</text>
</comment>
<name>A0ABN2X8N6_9ACTN</name>
<accession>A0ABN2X8N6</accession>
<dbReference type="SUPFAM" id="SSF53901">
    <property type="entry name" value="Thiolase-like"/>
    <property type="match status" value="1"/>
</dbReference>
<dbReference type="EMBL" id="BAAANS010000032">
    <property type="protein sequence ID" value="GAA2107301.1"/>
    <property type="molecule type" value="Genomic_DNA"/>
</dbReference>
<evidence type="ECO:0000313" key="2">
    <source>
        <dbReference type="Proteomes" id="UP001500897"/>
    </source>
</evidence>
<proteinExistence type="predicted"/>
<dbReference type="Proteomes" id="UP001500897">
    <property type="component" value="Unassembled WGS sequence"/>
</dbReference>
<keyword evidence="2" id="KW-1185">Reference proteome</keyword>
<sequence length="310" mass="32381">MTADHRSGAPRPVHISSIAAELGTRTPLEDLRSARIAQQLTVLRAEGLAHCRVAGPTAPELAAACATRTLAAAGVRPDSVVYSSESFAGESVTTDLWDFLLSVGTPATPALAVNGNGCGNLANALEVARNRLRTEPDESSALVTVADRLDHHDRYQPNGQTVLSDGAASCLVTTAPQGPSYRVLGISCHLRADWPQDVPAMASARTVMAGVEAAVTRLRSRLPDPATEFGRLITGNYGSSTRSFLAMAAGLDPDDAYAPLAADTGHCFAADPLLALDALEREGAVLPGERLLVLATSSRSWSAVALEYCA</sequence>
<organism evidence="1 2">
    <name type="scientific">Kitasatospora saccharophila</name>
    <dbReference type="NCBI Taxonomy" id="407973"/>
    <lineage>
        <taxon>Bacteria</taxon>
        <taxon>Bacillati</taxon>
        <taxon>Actinomycetota</taxon>
        <taxon>Actinomycetes</taxon>
        <taxon>Kitasatosporales</taxon>
        <taxon>Streptomycetaceae</taxon>
        <taxon>Kitasatospora</taxon>
    </lineage>
</organism>
<gene>
    <name evidence="1" type="ORF">GCM10009759_46250</name>
</gene>
<evidence type="ECO:0000313" key="1">
    <source>
        <dbReference type="EMBL" id="GAA2107301.1"/>
    </source>
</evidence>
<dbReference type="Gene3D" id="3.40.47.10">
    <property type="match status" value="2"/>
</dbReference>